<dbReference type="PANTHER" id="PTHR43355">
    <property type="entry name" value="FLAVIN REDUCTASE (NADPH)"/>
    <property type="match status" value="1"/>
</dbReference>
<dbReference type="InterPro" id="IPR016040">
    <property type="entry name" value="NAD(P)-bd_dom"/>
</dbReference>
<evidence type="ECO:0000256" key="1">
    <source>
        <dbReference type="ARBA" id="ARBA00038376"/>
    </source>
</evidence>
<dbReference type="AlphaFoldDB" id="A0A6A6I217"/>
<dbReference type="Gene3D" id="3.40.50.720">
    <property type="entry name" value="NAD(P)-binding Rossmann-like Domain"/>
    <property type="match status" value="1"/>
</dbReference>
<dbReference type="InterPro" id="IPR036291">
    <property type="entry name" value="NAD(P)-bd_dom_sf"/>
</dbReference>
<proteinExistence type="inferred from homology"/>
<dbReference type="GO" id="GO:0042602">
    <property type="term" value="F:riboflavin reductase (NADPH) activity"/>
    <property type="evidence" value="ECO:0007669"/>
    <property type="project" value="TreeGrafter"/>
</dbReference>
<dbReference type="Pfam" id="PF13460">
    <property type="entry name" value="NAD_binding_10"/>
    <property type="match status" value="1"/>
</dbReference>
<dbReference type="GO" id="GO:0004074">
    <property type="term" value="F:biliverdin reductase [NAD(P)H] activity"/>
    <property type="evidence" value="ECO:0007669"/>
    <property type="project" value="TreeGrafter"/>
</dbReference>
<comment type="similarity">
    <text evidence="1">Belongs to the avfA family.</text>
</comment>
<name>A0A6A6I217_9PLEO</name>
<evidence type="ECO:0000313" key="3">
    <source>
        <dbReference type="EMBL" id="KAF2243913.1"/>
    </source>
</evidence>
<dbReference type="OrthoDB" id="419598at2759"/>
<dbReference type="SUPFAM" id="SSF51735">
    <property type="entry name" value="NAD(P)-binding Rossmann-fold domains"/>
    <property type="match status" value="1"/>
</dbReference>
<evidence type="ECO:0000313" key="4">
    <source>
        <dbReference type="Proteomes" id="UP000800094"/>
    </source>
</evidence>
<feature type="domain" description="NAD(P)-binding" evidence="2">
    <location>
        <begin position="7"/>
        <end position="214"/>
    </location>
</feature>
<dbReference type="EMBL" id="ML987204">
    <property type="protein sequence ID" value="KAF2243913.1"/>
    <property type="molecule type" value="Genomic_DNA"/>
</dbReference>
<keyword evidence="4" id="KW-1185">Reference proteome</keyword>
<dbReference type="GeneID" id="54583383"/>
<dbReference type="RefSeq" id="XP_033678917.1">
    <property type="nucleotide sequence ID" value="XM_033830053.1"/>
</dbReference>
<organism evidence="3 4">
    <name type="scientific">Trematosphaeria pertusa</name>
    <dbReference type="NCBI Taxonomy" id="390896"/>
    <lineage>
        <taxon>Eukaryota</taxon>
        <taxon>Fungi</taxon>
        <taxon>Dikarya</taxon>
        <taxon>Ascomycota</taxon>
        <taxon>Pezizomycotina</taxon>
        <taxon>Dothideomycetes</taxon>
        <taxon>Pleosporomycetidae</taxon>
        <taxon>Pleosporales</taxon>
        <taxon>Massarineae</taxon>
        <taxon>Trematosphaeriaceae</taxon>
        <taxon>Trematosphaeria</taxon>
    </lineage>
</organism>
<accession>A0A6A6I217</accession>
<protein>
    <submittedName>
        <fullName evidence="3">NAD(P)-binding protein</fullName>
    </submittedName>
</protein>
<dbReference type="Proteomes" id="UP000800094">
    <property type="component" value="Unassembled WGS sequence"/>
</dbReference>
<gene>
    <name evidence="3" type="ORF">BU26DRAFT_523465</name>
</gene>
<dbReference type="InterPro" id="IPR051606">
    <property type="entry name" value="Polyketide_Oxido-like"/>
</dbReference>
<evidence type="ECO:0000259" key="2">
    <source>
        <dbReference type="Pfam" id="PF13460"/>
    </source>
</evidence>
<dbReference type="PANTHER" id="PTHR43355:SF2">
    <property type="entry name" value="FLAVIN REDUCTASE (NADPH)"/>
    <property type="match status" value="1"/>
</dbReference>
<reference evidence="3" key="1">
    <citation type="journal article" date="2020" name="Stud. Mycol.">
        <title>101 Dothideomycetes genomes: a test case for predicting lifestyles and emergence of pathogens.</title>
        <authorList>
            <person name="Haridas S."/>
            <person name="Albert R."/>
            <person name="Binder M."/>
            <person name="Bloem J."/>
            <person name="Labutti K."/>
            <person name="Salamov A."/>
            <person name="Andreopoulos B."/>
            <person name="Baker S."/>
            <person name="Barry K."/>
            <person name="Bills G."/>
            <person name="Bluhm B."/>
            <person name="Cannon C."/>
            <person name="Castanera R."/>
            <person name="Culley D."/>
            <person name="Daum C."/>
            <person name="Ezra D."/>
            <person name="Gonzalez J."/>
            <person name="Henrissat B."/>
            <person name="Kuo A."/>
            <person name="Liang C."/>
            <person name="Lipzen A."/>
            <person name="Lutzoni F."/>
            <person name="Magnuson J."/>
            <person name="Mondo S."/>
            <person name="Nolan M."/>
            <person name="Ohm R."/>
            <person name="Pangilinan J."/>
            <person name="Park H.-J."/>
            <person name="Ramirez L."/>
            <person name="Alfaro M."/>
            <person name="Sun H."/>
            <person name="Tritt A."/>
            <person name="Yoshinaga Y."/>
            <person name="Zwiers L.-H."/>
            <person name="Turgeon B."/>
            <person name="Goodwin S."/>
            <person name="Spatafora J."/>
            <person name="Crous P."/>
            <person name="Grigoriev I."/>
        </authorList>
    </citation>
    <scope>NUCLEOTIDE SEQUENCE</scope>
    <source>
        <strain evidence="3">CBS 122368</strain>
    </source>
</reference>
<sequence length="226" mass="23866">MRILILGASGRVGRLVVQGALARGHSVTALVRNEASLASIAAADGALTIVKGQPQDQANVEKAFAAVAEDAPAAVVVTLNSARTSDNPFAKPISPPTLMHDAHVNVLAAMKTHGTRKIVTLQAHGVGDSFPTLFLPVKLLVRYSNMGIGYKDHEQVEQVVKQSGLSYVLARPVRFIEGPSAHVHFYGNKGEGLGSLKTATRASVATFLLDAVEKDEWDGTTPVISN</sequence>